<dbReference type="GO" id="GO:0046872">
    <property type="term" value="F:metal ion binding"/>
    <property type="evidence" value="ECO:0007669"/>
    <property type="project" value="UniProtKB-KW"/>
</dbReference>
<evidence type="ECO:0000256" key="2">
    <source>
        <dbReference type="RuleBase" id="RU361183"/>
    </source>
</evidence>
<keyword evidence="6" id="KW-1185">Reference proteome</keyword>
<comment type="caution">
    <text evidence="1">Lacks conserved residue(s) required for the propagation of feature annotation.</text>
</comment>
<keyword evidence="2" id="KW-0378">Hydrolase</keyword>
<feature type="compositionally biased region" description="Polar residues" evidence="3">
    <location>
        <begin position="17"/>
        <end position="41"/>
    </location>
</feature>
<reference evidence="5 6" key="1">
    <citation type="submission" date="2018-04" db="EMBL/GenBank/DDBJ databases">
        <authorList>
            <person name="Zhang X."/>
            <person name="Yuan J."/>
            <person name="Li F."/>
            <person name="Xiang J."/>
        </authorList>
    </citation>
    <scope>NUCLEOTIDE SEQUENCE [LARGE SCALE GENOMIC DNA]</scope>
    <source>
        <tissue evidence="5">Muscle</tissue>
    </source>
</reference>
<accession>A0A3R7PZN7</accession>
<feature type="region of interest" description="Disordered" evidence="3">
    <location>
        <begin position="1"/>
        <end position="50"/>
    </location>
</feature>
<dbReference type="InterPro" id="IPR001506">
    <property type="entry name" value="Peptidase_M12A"/>
</dbReference>
<evidence type="ECO:0000313" key="6">
    <source>
        <dbReference type="Proteomes" id="UP000283509"/>
    </source>
</evidence>
<dbReference type="PANTHER" id="PTHR10127">
    <property type="entry name" value="DISCOIDIN, CUB, EGF, LAMININ , AND ZINC METALLOPROTEASE DOMAIN CONTAINING"/>
    <property type="match status" value="1"/>
</dbReference>
<proteinExistence type="predicted"/>
<evidence type="ECO:0000256" key="1">
    <source>
        <dbReference type="PROSITE-ProRule" id="PRU01211"/>
    </source>
</evidence>
<protein>
    <recommendedName>
        <fullName evidence="2">Metalloendopeptidase</fullName>
        <ecNumber evidence="2">3.4.24.-</ecNumber>
    </recommendedName>
</protein>
<keyword evidence="2" id="KW-0482">Metalloprotease</keyword>
<dbReference type="PROSITE" id="PS51257">
    <property type="entry name" value="PROKAR_LIPOPROTEIN"/>
    <property type="match status" value="1"/>
</dbReference>
<reference evidence="5 6" key="2">
    <citation type="submission" date="2019-01" db="EMBL/GenBank/DDBJ databases">
        <title>The decoding of complex shrimp genome reveals the adaptation for benthos swimmer, frequently molting mechanism and breeding impact on genome.</title>
        <authorList>
            <person name="Sun Y."/>
            <person name="Gao Y."/>
            <person name="Yu Y."/>
        </authorList>
    </citation>
    <scope>NUCLEOTIDE SEQUENCE [LARGE SCALE GENOMIC DNA]</scope>
    <source>
        <tissue evidence="5">Muscle</tissue>
    </source>
</reference>
<feature type="non-terminal residue" evidence="5">
    <location>
        <position position="134"/>
    </location>
</feature>
<dbReference type="EMBL" id="QCYY01003211">
    <property type="protein sequence ID" value="ROT64680.1"/>
    <property type="molecule type" value="Genomic_DNA"/>
</dbReference>
<evidence type="ECO:0000313" key="5">
    <source>
        <dbReference type="EMBL" id="ROT64680.1"/>
    </source>
</evidence>
<dbReference type="PROSITE" id="PS51864">
    <property type="entry name" value="ASTACIN"/>
    <property type="match status" value="1"/>
</dbReference>
<dbReference type="SUPFAM" id="SSF55486">
    <property type="entry name" value="Metalloproteases ('zincins'), catalytic domain"/>
    <property type="match status" value="1"/>
</dbReference>
<dbReference type="Pfam" id="PF01400">
    <property type="entry name" value="Astacin"/>
    <property type="match status" value="1"/>
</dbReference>
<name>A0A3R7PZN7_PENVA</name>
<evidence type="ECO:0000259" key="4">
    <source>
        <dbReference type="PROSITE" id="PS51864"/>
    </source>
</evidence>
<keyword evidence="2" id="KW-0479">Metal-binding</keyword>
<dbReference type="PANTHER" id="PTHR10127:SF859">
    <property type="entry name" value="METALLOENDOPEPTIDASE"/>
    <property type="match status" value="1"/>
</dbReference>
<evidence type="ECO:0000256" key="3">
    <source>
        <dbReference type="SAM" id="MobiDB-lite"/>
    </source>
</evidence>
<dbReference type="PRINTS" id="PR00480">
    <property type="entry name" value="ASTACIN"/>
</dbReference>
<comment type="cofactor">
    <cofactor evidence="2">
        <name>Zn(2+)</name>
        <dbReference type="ChEBI" id="CHEBI:29105"/>
    </cofactor>
    <text evidence="2">Binds 1 zinc ion per subunit.</text>
</comment>
<keyword evidence="2" id="KW-0645">Protease</keyword>
<dbReference type="GO" id="GO:0004222">
    <property type="term" value="F:metalloendopeptidase activity"/>
    <property type="evidence" value="ECO:0007669"/>
    <property type="project" value="UniProtKB-UniRule"/>
</dbReference>
<dbReference type="Gene3D" id="3.40.390.10">
    <property type="entry name" value="Collagenase (Catalytic Domain)"/>
    <property type="match status" value="1"/>
</dbReference>
<organism evidence="5 6">
    <name type="scientific">Penaeus vannamei</name>
    <name type="common">Whiteleg shrimp</name>
    <name type="synonym">Litopenaeus vannamei</name>
    <dbReference type="NCBI Taxonomy" id="6689"/>
    <lineage>
        <taxon>Eukaryota</taxon>
        <taxon>Metazoa</taxon>
        <taxon>Ecdysozoa</taxon>
        <taxon>Arthropoda</taxon>
        <taxon>Crustacea</taxon>
        <taxon>Multicrustacea</taxon>
        <taxon>Malacostraca</taxon>
        <taxon>Eumalacostraca</taxon>
        <taxon>Eucarida</taxon>
        <taxon>Decapoda</taxon>
        <taxon>Dendrobranchiata</taxon>
        <taxon>Penaeoidea</taxon>
        <taxon>Penaeidae</taxon>
        <taxon>Penaeus</taxon>
    </lineage>
</organism>
<dbReference type="AlphaFoldDB" id="A0A3R7PZN7"/>
<comment type="caution">
    <text evidence="5">The sequence shown here is derived from an EMBL/GenBank/DDBJ whole genome shotgun (WGS) entry which is preliminary data.</text>
</comment>
<dbReference type="GO" id="GO:0006508">
    <property type="term" value="P:proteolysis"/>
    <property type="evidence" value="ECO:0007669"/>
    <property type="project" value="UniProtKB-KW"/>
</dbReference>
<dbReference type="EC" id="3.4.24.-" evidence="2"/>
<dbReference type="Proteomes" id="UP000283509">
    <property type="component" value="Unassembled WGS sequence"/>
</dbReference>
<feature type="domain" description="Peptidase M12A" evidence="4">
    <location>
        <begin position="52"/>
        <end position="124"/>
    </location>
</feature>
<sequence length="134" mass="15185">MWARRADNRYSPCSGPTAAQNDASVPSGSLSMSCCTPSAPTTHEDPSRQRRPQYIHNFAKQNKVNTTYTFDYDYKSVMHYGSHFFSSSRDKPTIVPKVEGVEIGQRRMLSKTDCLKVNQLYGCLDKDAFSRAKY</sequence>
<dbReference type="InterPro" id="IPR024079">
    <property type="entry name" value="MetalloPept_cat_dom_sf"/>
</dbReference>
<keyword evidence="2" id="KW-0862">Zinc</keyword>
<gene>
    <name evidence="5" type="ORF">C7M84_017378</name>
</gene>